<evidence type="ECO:0000313" key="2">
    <source>
        <dbReference type="EMBL" id="NYZ20242.1"/>
    </source>
</evidence>
<dbReference type="Proteomes" id="UP000584642">
    <property type="component" value="Unassembled WGS sequence"/>
</dbReference>
<protein>
    <submittedName>
        <fullName evidence="2">Uncharacterized protein</fullName>
    </submittedName>
</protein>
<comment type="caution">
    <text evidence="2">The sequence shown here is derived from an EMBL/GenBank/DDBJ whole genome shotgun (WGS) entry which is preliminary data.</text>
</comment>
<gene>
    <name evidence="2" type="ORF">HND93_11005</name>
</gene>
<feature type="chain" id="PRO_5046836650" evidence="1">
    <location>
        <begin position="27"/>
        <end position="160"/>
    </location>
</feature>
<evidence type="ECO:0000256" key="1">
    <source>
        <dbReference type="SAM" id="SignalP"/>
    </source>
</evidence>
<keyword evidence="3" id="KW-1185">Reference proteome</keyword>
<evidence type="ECO:0000313" key="3">
    <source>
        <dbReference type="Proteomes" id="UP000584642"/>
    </source>
</evidence>
<feature type="signal peptide" evidence="1">
    <location>
        <begin position="1"/>
        <end position="26"/>
    </location>
</feature>
<dbReference type="EMBL" id="JABFDB010000006">
    <property type="protein sequence ID" value="NYZ20242.1"/>
    <property type="molecule type" value="Genomic_DNA"/>
</dbReference>
<accession>A0ABX2TAG2</accession>
<proteinExistence type="predicted"/>
<dbReference type="RefSeq" id="WP_180282006.1">
    <property type="nucleotide sequence ID" value="NZ_JABFDB010000006.1"/>
</dbReference>
<organism evidence="2 3">
    <name type="scientific">Azospirillum oleiclasticum</name>
    <dbReference type="NCBI Taxonomy" id="2735135"/>
    <lineage>
        <taxon>Bacteria</taxon>
        <taxon>Pseudomonadati</taxon>
        <taxon>Pseudomonadota</taxon>
        <taxon>Alphaproteobacteria</taxon>
        <taxon>Rhodospirillales</taxon>
        <taxon>Azospirillaceae</taxon>
        <taxon>Azospirillum</taxon>
    </lineage>
</organism>
<name>A0ABX2TAG2_9PROT</name>
<sequence length="160" mass="16365">MLPRFNAALLLSAIGLTVGMTGVAQAANVTVCFEKAVSEVALVSGLTGVESAVVINDPNGNALFKANNYYKNGAGSYWTSGLPQTITLPAGCSTFYFMMKTTPLDGKAGWICNGPVASPGELTVIYGSVGKTSTPSALAIVPGTPNDGKTDLSAACPRGW</sequence>
<reference evidence="2 3" key="1">
    <citation type="submission" date="2020-05" db="EMBL/GenBank/DDBJ databases">
        <title>Azospirillum oleiclasticum sp. nov, a nitrogen-fixing and heavy crude oil-emulsifying bacterium isolated from the crude oil of Yumen Oilfield.</title>
        <authorList>
            <person name="Wu D."/>
            <person name="Cai M."/>
            <person name="Zhang X."/>
        </authorList>
    </citation>
    <scope>NUCLEOTIDE SEQUENCE [LARGE SCALE GENOMIC DNA]</scope>
    <source>
        <strain evidence="2 3">ROY-1-1-2</strain>
    </source>
</reference>
<keyword evidence="1" id="KW-0732">Signal</keyword>